<dbReference type="PANTHER" id="PTHR47980">
    <property type="entry name" value="LD44762P"/>
    <property type="match status" value="1"/>
</dbReference>
<dbReference type="PRINTS" id="PR00449">
    <property type="entry name" value="RASTRNSFRMNG"/>
</dbReference>
<dbReference type="PROSITE" id="PS51421">
    <property type="entry name" value="RAS"/>
    <property type="match status" value="1"/>
</dbReference>
<evidence type="ECO:0000256" key="6">
    <source>
        <dbReference type="SAM" id="Phobius"/>
    </source>
</evidence>
<protein>
    <submittedName>
        <fullName evidence="7">Uncharacterized protein</fullName>
    </submittedName>
</protein>
<dbReference type="AlphaFoldDB" id="X6PBD9"/>
<evidence type="ECO:0000313" key="7">
    <source>
        <dbReference type="EMBL" id="ETO35486.1"/>
    </source>
</evidence>
<dbReference type="InterPro" id="IPR005225">
    <property type="entry name" value="Small_GTP-bd"/>
</dbReference>
<keyword evidence="4" id="KW-0449">Lipoprotein</keyword>
<dbReference type="InterPro" id="IPR027417">
    <property type="entry name" value="P-loop_NTPase"/>
</dbReference>
<keyword evidence="8" id="KW-1185">Reference proteome</keyword>
<evidence type="ECO:0000313" key="8">
    <source>
        <dbReference type="Proteomes" id="UP000023152"/>
    </source>
</evidence>
<proteinExistence type="inferred from homology"/>
<feature type="transmembrane region" description="Helical" evidence="6">
    <location>
        <begin position="12"/>
        <end position="33"/>
    </location>
</feature>
<dbReference type="SMART" id="SM00173">
    <property type="entry name" value="RAS"/>
    <property type="match status" value="1"/>
</dbReference>
<sequence length="252" mass="29370">MDRRKTNIDYDYLFVLLLVGDSGVGKSCLLLRFTEDTFDENMINTIGVDFKTKTITIDQKTIKLQLWLRPHIICILYQGKKQKELKREYEIFFVVALFTWQHLDTAGQERFRAITKSYYRGAHGIIVVYDVTKSETFDSVPNWFYEIDKNAPETVCKLLVGNKADKEEQHRRKVPREKAEEFALKNQIPFIETSAKNTENVESMFEIMSRQILQKWQARHSHGTAHDKESAKINLTNNTTQNNTSDSSGCWC</sequence>
<accession>X6PBD9</accession>
<evidence type="ECO:0000256" key="1">
    <source>
        <dbReference type="ARBA" id="ARBA00006270"/>
    </source>
</evidence>
<name>X6PBD9_RETFI</name>
<dbReference type="GO" id="GO:0003924">
    <property type="term" value="F:GTPase activity"/>
    <property type="evidence" value="ECO:0007669"/>
    <property type="project" value="InterPro"/>
</dbReference>
<dbReference type="SMART" id="SM00175">
    <property type="entry name" value="RAB"/>
    <property type="match status" value="1"/>
</dbReference>
<keyword evidence="6" id="KW-0812">Transmembrane</keyword>
<feature type="region of interest" description="Disordered" evidence="5">
    <location>
        <begin position="219"/>
        <end position="252"/>
    </location>
</feature>
<dbReference type="Pfam" id="PF00071">
    <property type="entry name" value="Ras"/>
    <property type="match status" value="2"/>
</dbReference>
<keyword evidence="2" id="KW-0547">Nucleotide-binding</keyword>
<dbReference type="SMART" id="SM00174">
    <property type="entry name" value="RHO"/>
    <property type="match status" value="1"/>
</dbReference>
<feature type="compositionally biased region" description="Low complexity" evidence="5">
    <location>
        <begin position="234"/>
        <end position="244"/>
    </location>
</feature>
<dbReference type="Proteomes" id="UP000023152">
    <property type="component" value="Unassembled WGS sequence"/>
</dbReference>
<dbReference type="NCBIfam" id="TIGR00231">
    <property type="entry name" value="small_GTP"/>
    <property type="match status" value="1"/>
</dbReference>
<gene>
    <name evidence="7" type="ORF">RFI_01578</name>
</gene>
<dbReference type="GO" id="GO:0005525">
    <property type="term" value="F:GTP binding"/>
    <property type="evidence" value="ECO:0007669"/>
    <property type="project" value="UniProtKB-KW"/>
</dbReference>
<keyword evidence="6" id="KW-0472">Membrane</keyword>
<evidence type="ECO:0000256" key="4">
    <source>
        <dbReference type="ARBA" id="ARBA00023288"/>
    </source>
</evidence>
<keyword evidence="6" id="KW-1133">Transmembrane helix</keyword>
<dbReference type="OrthoDB" id="9989112at2759"/>
<dbReference type="OMA" id="PRGHTIN"/>
<evidence type="ECO:0000256" key="5">
    <source>
        <dbReference type="SAM" id="MobiDB-lite"/>
    </source>
</evidence>
<dbReference type="PROSITE" id="PS51419">
    <property type="entry name" value="RAB"/>
    <property type="match status" value="1"/>
</dbReference>
<dbReference type="EMBL" id="ASPP01001560">
    <property type="protein sequence ID" value="ETO35486.1"/>
    <property type="molecule type" value="Genomic_DNA"/>
</dbReference>
<reference evidence="7 8" key="1">
    <citation type="journal article" date="2013" name="Curr. Biol.">
        <title>The Genome of the Foraminiferan Reticulomyxa filosa.</title>
        <authorList>
            <person name="Glockner G."/>
            <person name="Hulsmann N."/>
            <person name="Schleicher M."/>
            <person name="Noegel A.A."/>
            <person name="Eichinger L."/>
            <person name="Gallinger C."/>
            <person name="Pawlowski J."/>
            <person name="Sierra R."/>
            <person name="Euteneuer U."/>
            <person name="Pillet L."/>
            <person name="Moustafa A."/>
            <person name="Platzer M."/>
            <person name="Groth M."/>
            <person name="Szafranski K."/>
            <person name="Schliwa M."/>
        </authorList>
    </citation>
    <scope>NUCLEOTIDE SEQUENCE [LARGE SCALE GENOMIC DNA]</scope>
</reference>
<dbReference type="Gene3D" id="3.40.50.300">
    <property type="entry name" value="P-loop containing nucleotide triphosphate hydrolases"/>
    <property type="match status" value="1"/>
</dbReference>
<dbReference type="SUPFAM" id="SSF52540">
    <property type="entry name" value="P-loop containing nucleoside triphosphate hydrolases"/>
    <property type="match status" value="1"/>
</dbReference>
<evidence type="ECO:0000256" key="2">
    <source>
        <dbReference type="ARBA" id="ARBA00022741"/>
    </source>
</evidence>
<dbReference type="InterPro" id="IPR050305">
    <property type="entry name" value="Small_GTPase_Rab"/>
</dbReference>
<dbReference type="InterPro" id="IPR001806">
    <property type="entry name" value="Small_GTPase"/>
</dbReference>
<keyword evidence="3" id="KW-0342">GTP-binding</keyword>
<dbReference type="FunFam" id="3.40.50.300:FF:001447">
    <property type="entry name" value="Ras-related protein Rab-1B"/>
    <property type="match status" value="2"/>
</dbReference>
<comment type="caution">
    <text evidence="7">The sequence shown here is derived from an EMBL/GenBank/DDBJ whole genome shotgun (WGS) entry which is preliminary data.</text>
</comment>
<organism evidence="7 8">
    <name type="scientific">Reticulomyxa filosa</name>
    <dbReference type="NCBI Taxonomy" id="46433"/>
    <lineage>
        <taxon>Eukaryota</taxon>
        <taxon>Sar</taxon>
        <taxon>Rhizaria</taxon>
        <taxon>Retaria</taxon>
        <taxon>Foraminifera</taxon>
        <taxon>Monothalamids</taxon>
        <taxon>Reticulomyxidae</taxon>
        <taxon>Reticulomyxa</taxon>
    </lineage>
</organism>
<comment type="similarity">
    <text evidence="1">Belongs to the small GTPase superfamily. Rab family.</text>
</comment>
<evidence type="ECO:0000256" key="3">
    <source>
        <dbReference type="ARBA" id="ARBA00023134"/>
    </source>
</evidence>